<feature type="repeat" description="WD" evidence="3">
    <location>
        <begin position="973"/>
        <end position="1014"/>
    </location>
</feature>
<dbReference type="SMART" id="SM00320">
    <property type="entry name" value="WD40"/>
    <property type="match status" value="10"/>
</dbReference>
<dbReference type="InterPro" id="IPR056884">
    <property type="entry name" value="NPHP3-like_N"/>
</dbReference>
<keyword evidence="2" id="KW-0677">Repeat</keyword>
<dbReference type="CDD" id="cd21037">
    <property type="entry name" value="MLKL_NTD"/>
    <property type="match status" value="1"/>
</dbReference>
<feature type="repeat" description="WD" evidence="3">
    <location>
        <begin position="1194"/>
        <end position="1224"/>
    </location>
</feature>
<evidence type="ECO:0000256" key="2">
    <source>
        <dbReference type="ARBA" id="ARBA00022737"/>
    </source>
</evidence>
<dbReference type="PANTHER" id="PTHR22847:SF637">
    <property type="entry name" value="WD REPEAT DOMAIN 5B"/>
    <property type="match status" value="1"/>
</dbReference>
<keyword evidence="1 3" id="KW-0853">WD repeat</keyword>
<organism evidence="6 7">
    <name type="scientific">Serendipita indica (strain DSM 11827)</name>
    <name type="common">Root endophyte fungus</name>
    <name type="synonym">Piriformospora indica</name>
    <dbReference type="NCBI Taxonomy" id="1109443"/>
    <lineage>
        <taxon>Eukaryota</taxon>
        <taxon>Fungi</taxon>
        <taxon>Dikarya</taxon>
        <taxon>Basidiomycota</taxon>
        <taxon>Agaricomycotina</taxon>
        <taxon>Agaricomycetes</taxon>
        <taxon>Sebacinales</taxon>
        <taxon>Serendipitaceae</taxon>
        <taxon>Serendipita</taxon>
    </lineage>
</organism>
<dbReference type="HOGENOM" id="CLU_000288_6_3_1"/>
<dbReference type="InParanoid" id="G4TXF0"/>
<dbReference type="InterPro" id="IPR011047">
    <property type="entry name" value="Quinoprotein_ADH-like_sf"/>
</dbReference>
<dbReference type="PROSITE" id="PS50082">
    <property type="entry name" value="WD_REPEATS_2"/>
    <property type="match status" value="10"/>
</dbReference>
<dbReference type="SUPFAM" id="SSF50998">
    <property type="entry name" value="Quinoprotein alcohol dehydrogenase-like"/>
    <property type="match status" value="1"/>
</dbReference>
<feature type="repeat" description="WD" evidence="3">
    <location>
        <begin position="1059"/>
        <end position="1093"/>
    </location>
</feature>
<dbReference type="AlphaFoldDB" id="G4TXF0"/>
<feature type="repeat" description="WD" evidence="3">
    <location>
        <begin position="776"/>
        <end position="813"/>
    </location>
</feature>
<evidence type="ECO:0000256" key="4">
    <source>
        <dbReference type="SAM" id="MobiDB-lite"/>
    </source>
</evidence>
<feature type="repeat" description="WD" evidence="3">
    <location>
        <begin position="1102"/>
        <end position="1127"/>
    </location>
</feature>
<dbReference type="InterPro" id="IPR027417">
    <property type="entry name" value="P-loop_NTPase"/>
</dbReference>
<proteinExistence type="predicted"/>
<name>G4TXF0_SERID</name>
<dbReference type="EMBL" id="CAFZ01000573">
    <property type="protein sequence ID" value="CCA75993.1"/>
    <property type="molecule type" value="Genomic_DNA"/>
</dbReference>
<evidence type="ECO:0000256" key="3">
    <source>
        <dbReference type="PROSITE-ProRule" id="PRU00221"/>
    </source>
</evidence>
<dbReference type="Gene3D" id="2.130.10.10">
    <property type="entry name" value="YVTN repeat-like/Quinoprotein amine dehydrogenase"/>
    <property type="match status" value="4"/>
</dbReference>
<dbReference type="OMA" id="RTWITRH"/>
<dbReference type="PROSITE" id="PS00678">
    <property type="entry name" value="WD_REPEATS_1"/>
    <property type="match status" value="7"/>
</dbReference>
<dbReference type="SUPFAM" id="SSF52540">
    <property type="entry name" value="P-loop containing nucleoside triphosphate hydrolases"/>
    <property type="match status" value="1"/>
</dbReference>
<evidence type="ECO:0000259" key="5">
    <source>
        <dbReference type="Pfam" id="PF24883"/>
    </source>
</evidence>
<dbReference type="eggNOG" id="KOG0266">
    <property type="taxonomic scope" value="Eukaryota"/>
</dbReference>
<dbReference type="InterPro" id="IPR001680">
    <property type="entry name" value="WD40_rpt"/>
</dbReference>
<accession>G4TXF0</accession>
<feature type="region of interest" description="Disordered" evidence="4">
    <location>
        <begin position="1"/>
        <end position="31"/>
    </location>
</feature>
<dbReference type="InterPro" id="IPR015943">
    <property type="entry name" value="WD40/YVTN_repeat-like_dom_sf"/>
</dbReference>
<dbReference type="Gene3D" id="3.40.50.300">
    <property type="entry name" value="P-loop containing nucleotide triphosphate hydrolases"/>
    <property type="match status" value="1"/>
</dbReference>
<evidence type="ECO:0000313" key="6">
    <source>
        <dbReference type="EMBL" id="CCA75993.1"/>
    </source>
</evidence>
<feature type="repeat" description="WD" evidence="3">
    <location>
        <begin position="887"/>
        <end position="928"/>
    </location>
</feature>
<feature type="repeat" description="WD" evidence="3">
    <location>
        <begin position="844"/>
        <end position="885"/>
    </location>
</feature>
<sequence length="1234" mass="135836">MSARKSDKARKPHTGISLSGSSSFARGSPSRREKLYDTTNIGLDVVANIAEGSDILAPLKAACRTTKSILEVIQATENNREEWNNLTERLKGYMSALEEQLSVFETYPPEHRAVDKAFISPLIGYIEFLEDMHDVVVNMKQKRSHSKLGFLKAFTKVKLDAGEILKFSQGIDDRHKQFMGALSLFTALHVQDIERDAKAILKKLDESAILQLPLASFVASSVHTTCLEGTRQAVLQTISHWAEDDVSDKPIFWLCDIAGSGKSTVAMSAAALWKAEKTLGGQFFFSMSNSEASSTEKFCSTMARELAHHMPDLAPHIVEAVTQNPAIMRSSFEEQFRTLITGPLRQRQQRVILTIDAIDECRSGSQRKELLDTLATATQEIANLKIFITSRPDPVIEAVLQPLSKKAKLQDRLHDANQPDNINDIAVFVTQSLDGVLSHEKMQRLVAKANGLFIWASTACRMLTSKTNLSSSDHIYDRLVSMNQPGAIDDVYDLVFERTEPEQYAVMRAMLALLLAAFEPLTVHDLDDLLKHSGVHGSADALVRNLGSVLAEDPATNLIQFRHPTLVEYLRRRSIAPKGDHTNKLYIDVANAHGQIASWCLKRLKSRNEGLRFNICRIESSFYLNRQISDLERRISEFIPRKLRYASFHWPFHLSETIDTWRRTLKNEVQHVTKVPHVLCWIEILSITGGVPRAIAGLRAITRYGEDNRDRIDDIRRFMMTFSVPIQDSAPHIYISALPFTPRESIMHREGLKKYANRLNVTLGLEGLYPGLPRTLQGHEGQVNAVAISPDGWRIVSGSSDKTIRLWDADTGQPWGEPLQGHTYLINTLATVGCESGQPLGEPLHGHEDAVISIAFSPDSSQIVSGSHDSTVRLWDADTGTQLGPPLRGHKGSVSAVAFSPDGLRVISGSSDKMIRLWDTKTGQTLEDPFEGHGLLVSAVAFSPDGSRIVSSSYDRTIRLWDADAGHPLGEPLRGHEGAVNAVVFSPDGTRIVSCSSDNTIRIWDADTGEQLGEPLRGHDSLVKAVAFSPDGMRIVSGSKDKTIRLWNSNSGQPLGEQAQGHESSVNAIAVSPDGSRIASGSGDKTIRMWDLRLGRPWGKPLSGHEDSVNAIAFSPDGSRIVSSSGDQLGSWDYTIRVWNAETCQPLGELFRGQKEAINAIAFSPDGSRIVAGASDTMIRLWNVDTGLMVGEPLPGHEDSVKAVAFSPDGSRIISGSEDKTIRLTAIPGTRGVD</sequence>
<feature type="domain" description="Nephrocystin 3-like N-terminal" evidence="5">
    <location>
        <begin position="230"/>
        <end position="391"/>
    </location>
</feature>
<dbReference type="Pfam" id="PF00400">
    <property type="entry name" value="WD40"/>
    <property type="match status" value="10"/>
</dbReference>
<feature type="repeat" description="WD" evidence="3">
    <location>
        <begin position="1151"/>
        <end position="1192"/>
    </location>
</feature>
<dbReference type="InterPro" id="IPR020472">
    <property type="entry name" value="WD40_PAC1"/>
</dbReference>
<feature type="repeat" description="WD" evidence="3">
    <location>
        <begin position="1016"/>
        <end position="1057"/>
    </location>
</feature>
<dbReference type="eggNOG" id="KOG0274">
    <property type="taxonomic scope" value="Eukaryota"/>
</dbReference>
<dbReference type="PRINTS" id="PR00320">
    <property type="entry name" value="GPROTEINBRPT"/>
</dbReference>
<dbReference type="CDD" id="cd00200">
    <property type="entry name" value="WD40"/>
    <property type="match status" value="1"/>
</dbReference>
<evidence type="ECO:0000313" key="7">
    <source>
        <dbReference type="Proteomes" id="UP000007148"/>
    </source>
</evidence>
<comment type="caution">
    <text evidence="6">The sequence shown here is derived from an EMBL/GenBank/DDBJ whole genome shotgun (WGS) entry which is preliminary data.</text>
</comment>
<dbReference type="GO" id="GO:1990234">
    <property type="term" value="C:transferase complex"/>
    <property type="evidence" value="ECO:0007669"/>
    <property type="project" value="UniProtKB-ARBA"/>
</dbReference>
<dbReference type="OrthoDB" id="538223at2759"/>
<dbReference type="Proteomes" id="UP000007148">
    <property type="component" value="Unassembled WGS sequence"/>
</dbReference>
<dbReference type="PROSITE" id="PS50294">
    <property type="entry name" value="WD_REPEATS_REGION"/>
    <property type="match status" value="10"/>
</dbReference>
<dbReference type="STRING" id="1109443.G4TXF0"/>
<evidence type="ECO:0000256" key="1">
    <source>
        <dbReference type="ARBA" id="ARBA00022574"/>
    </source>
</evidence>
<gene>
    <name evidence="6" type="ORF">PIIN_09993</name>
</gene>
<protein>
    <submittedName>
        <fullName evidence="6">Related to WD40-repeat protein (Notchless protein)</fullName>
    </submittedName>
</protein>
<reference evidence="6 7" key="1">
    <citation type="journal article" date="2011" name="PLoS Pathog.">
        <title>Endophytic Life Strategies Decoded by Genome and Transcriptome Analyses of the Mutualistic Root Symbiont Piriformospora indica.</title>
        <authorList>
            <person name="Zuccaro A."/>
            <person name="Lahrmann U."/>
            <person name="Guldener U."/>
            <person name="Langen G."/>
            <person name="Pfiffi S."/>
            <person name="Biedenkopf D."/>
            <person name="Wong P."/>
            <person name="Samans B."/>
            <person name="Grimm C."/>
            <person name="Basiewicz M."/>
            <person name="Murat C."/>
            <person name="Martin F."/>
            <person name="Kogel K.H."/>
        </authorList>
    </citation>
    <scope>NUCLEOTIDE SEQUENCE [LARGE SCALE GENOMIC DNA]</scope>
    <source>
        <strain evidence="6 7">DSM 11827</strain>
    </source>
</reference>
<dbReference type="Pfam" id="PF24883">
    <property type="entry name" value="NPHP3_N"/>
    <property type="match status" value="1"/>
</dbReference>
<dbReference type="PANTHER" id="PTHR22847">
    <property type="entry name" value="WD40 REPEAT PROTEIN"/>
    <property type="match status" value="1"/>
</dbReference>
<feature type="compositionally biased region" description="Low complexity" evidence="4">
    <location>
        <begin position="15"/>
        <end position="28"/>
    </location>
</feature>
<feature type="repeat" description="WD" evidence="3">
    <location>
        <begin position="930"/>
        <end position="971"/>
    </location>
</feature>
<dbReference type="InterPro" id="IPR019775">
    <property type="entry name" value="WD40_repeat_CS"/>
</dbReference>
<dbReference type="InterPro" id="IPR059179">
    <property type="entry name" value="MLKL-like_MCAfunc"/>
</dbReference>
<keyword evidence="7" id="KW-1185">Reference proteome</keyword>